<evidence type="ECO:0000259" key="2">
    <source>
        <dbReference type="SMART" id="SM00355"/>
    </source>
</evidence>
<feature type="region of interest" description="Disordered" evidence="1">
    <location>
        <begin position="81"/>
        <end position="102"/>
    </location>
</feature>
<feature type="domain" description="C2H2-type" evidence="2">
    <location>
        <begin position="3"/>
        <end position="24"/>
    </location>
</feature>
<feature type="region of interest" description="Disordered" evidence="1">
    <location>
        <begin position="252"/>
        <end position="271"/>
    </location>
</feature>
<feature type="domain" description="C2H2-type" evidence="2">
    <location>
        <begin position="436"/>
        <end position="461"/>
    </location>
</feature>
<feature type="region of interest" description="Disordered" evidence="1">
    <location>
        <begin position="129"/>
        <end position="245"/>
    </location>
</feature>
<evidence type="ECO:0000313" key="3">
    <source>
        <dbReference type="Proteomes" id="UP000887566"/>
    </source>
</evidence>
<feature type="domain" description="C2H2-type" evidence="2">
    <location>
        <begin position="319"/>
        <end position="341"/>
    </location>
</feature>
<feature type="domain" description="C2H2-type" evidence="2">
    <location>
        <begin position="535"/>
        <end position="559"/>
    </location>
</feature>
<accession>A0A914W2V7</accession>
<keyword evidence="3" id="KW-1185">Reference proteome</keyword>
<evidence type="ECO:0000313" key="4">
    <source>
        <dbReference type="WBParaSite" id="PSAMB.scaffold300size58383.g4421.t1"/>
    </source>
</evidence>
<dbReference type="AlphaFoldDB" id="A0A914W2V7"/>
<feature type="compositionally biased region" description="Low complexity" evidence="1">
    <location>
        <begin position="149"/>
        <end position="166"/>
    </location>
</feature>
<feature type="compositionally biased region" description="Basic residues" evidence="1">
    <location>
        <begin position="214"/>
        <end position="224"/>
    </location>
</feature>
<feature type="compositionally biased region" description="Low complexity" evidence="1">
    <location>
        <begin position="129"/>
        <end position="140"/>
    </location>
</feature>
<protein>
    <submittedName>
        <fullName evidence="4">C2H2-type domain-containing protein</fullName>
    </submittedName>
</protein>
<organism evidence="3 4">
    <name type="scientific">Plectus sambesii</name>
    <dbReference type="NCBI Taxonomy" id="2011161"/>
    <lineage>
        <taxon>Eukaryota</taxon>
        <taxon>Metazoa</taxon>
        <taxon>Ecdysozoa</taxon>
        <taxon>Nematoda</taxon>
        <taxon>Chromadorea</taxon>
        <taxon>Plectida</taxon>
        <taxon>Plectina</taxon>
        <taxon>Plectoidea</taxon>
        <taxon>Plectidae</taxon>
        <taxon>Plectus</taxon>
    </lineage>
</organism>
<feature type="domain" description="C2H2-type" evidence="2">
    <location>
        <begin position="293"/>
        <end position="313"/>
    </location>
</feature>
<dbReference type="WBParaSite" id="PSAMB.scaffold300size58383.g4421.t1">
    <property type="protein sequence ID" value="PSAMB.scaffold300size58383.g4421.t1"/>
    <property type="gene ID" value="PSAMB.scaffold300size58383.g4421"/>
</dbReference>
<reference evidence="4" key="1">
    <citation type="submission" date="2022-11" db="UniProtKB">
        <authorList>
            <consortium name="WormBaseParasite"/>
        </authorList>
    </citation>
    <scope>IDENTIFICATION</scope>
</reference>
<dbReference type="InterPro" id="IPR013087">
    <property type="entry name" value="Znf_C2H2_type"/>
</dbReference>
<dbReference type="Proteomes" id="UP000887566">
    <property type="component" value="Unplaced"/>
</dbReference>
<dbReference type="SMART" id="SM00355">
    <property type="entry name" value="ZnF_C2H2"/>
    <property type="match status" value="6"/>
</dbReference>
<evidence type="ECO:0000256" key="1">
    <source>
        <dbReference type="SAM" id="MobiDB-lite"/>
    </source>
</evidence>
<sequence length="586" mass="64771">MTEQCRLCKTKLASGSLRDHLRQHHSSEVARVLLFPSSTDADDLWLLDSVQDNEVGTRQPKEEPIDEVDGEETSAMVVSTDDESSLEETVIPRRRPGRPSVASRVAEALTKAAALKAAYAKRDAALKQAAASAASPTATRVTRRSLERASPATTSMDTTTPSTAAAGTLPTSLSSADKASPVRAANRRAEKVPAERASDKKKQTPNAAASSSKSNRRSSRRKRKASESDDSEYSPSMDSAEDRSSKFKAMPMTAEKGRNGHIVVNGGTTPMSARSRLDMELLLSAKQRENRMPTCAVCNRTIGQKAAHIYTVHINKPTARCPLCAFNGQRGQVLHHLRVMHNAMEMDPIDFSAQYKTEFEEWMRKCFPISSQKQQRTLKELLDSSLVVSSGPTPPKPVSFFRVSAPKMECAKCKLQIGVTEAIEHVNTAHAHLVELSCPMDSCSASSPARRLILQHIFSLHRGEWRWPRSNLFDQAGEMDRNVRHCFGKGLAELKTAAEQVELGERCAVCCRPVTRPNRQMHAITHMNPEGPQLFKCSWCDFATRTDAEAVKEHARLVHGAEGVLSRLDEFKDEIDCWMATCFMCK</sequence>
<feature type="compositionally biased region" description="Basic and acidic residues" evidence="1">
    <location>
        <begin position="187"/>
        <end position="202"/>
    </location>
</feature>
<name>A0A914W2V7_9BILA</name>
<feature type="domain" description="C2H2-type" evidence="2">
    <location>
        <begin position="505"/>
        <end position="526"/>
    </location>
</feature>
<proteinExistence type="predicted"/>